<sequence length="257" mass="27844">MSPRIEIDGHPATAAELGHFALGNYGHFTAMQVREGRTRGLDLHLARLDAAQRELFGDGLDPALVRSRIRHALGETRDASVRVTGFWPEGAAEPSLLVSVRPPADTPRSPQSLRTAPYQRPVAHVKHLGGFGQSYYGRVARRTGFDEALLVGPGGVVSEGAITNLGCYDGTSVVWPDAPALDGVTMLLLERDLPGEGVPSRRGPVRVDDLPSYASVFVTNSRGVAAVDRVDDLRLPVDEGFMKTVRRTYESVPWDVI</sequence>
<accession>A0A9W6RPS2</accession>
<dbReference type="InterPro" id="IPR043131">
    <property type="entry name" value="BCAT-like_N"/>
</dbReference>
<dbReference type="AlphaFoldDB" id="A0A9W6RPS2"/>
<dbReference type="Proteomes" id="UP001165135">
    <property type="component" value="Unassembled WGS sequence"/>
</dbReference>
<dbReference type="RefSeq" id="WP_285631758.1">
    <property type="nucleotide sequence ID" value="NZ_BSTJ01000012.1"/>
</dbReference>
<dbReference type="EMBL" id="BSTJ01000012">
    <property type="protein sequence ID" value="GLY79771.1"/>
    <property type="molecule type" value="Genomic_DNA"/>
</dbReference>
<protein>
    <recommendedName>
        <fullName evidence="3">Class IV aminotransferase</fullName>
    </recommendedName>
</protein>
<name>A0A9W6RPS2_9ACTN</name>
<evidence type="ECO:0000313" key="1">
    <source>
        <dbReference type="EMBL" id="GLY79771.1"/>
    </source>
</evidence>
<reference evidence="1" key="1">
    <citation type="submission" date="2023-03" db="EMBL/GenBank/DDBJ databases">
        <title>Actinoallomurus iriomotensis NBRC 103681.</title>
        <authorList>
            <person name="Ichikawa N."/>
            <person name="Sato H."/>
            <person name="Tonouchi N."/>
        </authorList>
    </citation>
    <scope>NUCLEOTIDE SEQUENCE</scope>
    <source>
        <strain evidence="1">NBRC 103681</strain>
    </source>
</reference>
<dbReference type="InterPro" id="IPR001544">
    <property type="entry name" value="Aminotrans_IV"/>
</dbReference>
<organism evidence="1 2">
    <name type="scientific">Actinoallomurus iriomotensis</name>
    <dbReference type="NCBI Taxonomy" id="478107"/>
    <lineage>
        <taxon>Bacteria</taxon>
        <taxon>Bacillati</taxon>
        <taxon>Actinomycetota</taxon>
        <taxon>Actinomycetes</taxon>
        <taxon>Streptosporangiales</taxon>
        <taxon>Thermomonosporaceae</taxon>
        <taxon>Actinoallomurus</taxon>
    </lineage>
</organism>
<gene>
    <name evidence="1" type="ORF">Airi01_080380</name>
</gene>
<evidence type="ECO:0008006" key="3">
    <source>
        <dbReference type="Google" id="ProtNLM"/>
    </source>
</evidence>
<proteinExistence type="predicted"/>
<dbReference type="NCBIfam" id="NF006734">
    <property type="entry name" value="PRK09266.1"/>
    <property type="match status" value="1"/>
</dbReference>
<evidence type="ECO:0000313" key="2">
    <source>
        <dbReference type="Proteomes" id="UP001165135"/>
    </source>
</evidence>
<dbReference type="Gene3D" id="3.30.470.10">
    <property type="match status" value="1"/>
</dbReference>
<dbReference type="GO" id="GO:0003824">
    <property type="term" value="F:catalytic activity"/>
    <property type="evidence" value="ECO:0007669"/>
    <property type="project" value="InterPro"/>
</dbReference>
<comment type="caution">
    <text evidence="1">The sequence shown here is derived from an EMBL/GenBank/DDBJ whole genome shotgun (WGS) entry which is preliminary data.</text>
</comment>
<dbReference type="InterPro" id="IPR043132">
    <property type="entry name" value="BCAT-like_C"/>
</dbReference>
<dbReference type="SUPFAM" id="SSF56752">
    <property type="entry name" value="D-aminoacid aminotransferase-like PLP-dependent enzymes"/>
    <property type="match status" value="1"/>
</dbReference>
<dbReference type="Gene3D" id="3.20.10.10">
    <property type="entry name" value="D-amino Acid Aminotransferase, subunit A, domain 2"/>
    <property type="match status" value="1"/>
</dbReference>
<dbReference type="InterPro" id="IPR036038">
    <property type="entry name" value="Aminotransferase-like"/>
</dbReference>
<dbReference type="Pfam" id="PF01063">
    <property type="entry name" value="Aminotran_4"/>
    <property type="match status" value="1"/>
</dbReference>